<keyword evidence="4 10" id="KW-0812">Transmembrane</keyword>
<keyword evidence="12" id="KW-1185">Reference proteome</keyword>
<evidence type="ECO:0000256" key="2">
    <source>
        <dbReference type="ARBA" id="ARBA00009848"/>
    </source>
</evidence>
<reference evidence="11" key="2">
    <citation type="submission" date="2025-08" db="UniProtKB">
        <authorList>
            <consortium name="Ensembl"/>
        </authorList>
    </citation>
    <scope>IDENTIFICATION</scope>
</reference>
<keyword evidence="5 10" id="KW-1133">Transmembrane helix</keyword>
<dbReference type="Pfam" id="PF00864">
    <property type="entry name" value="P2X_receptor"/>
    <property type="match status" value="1"/>
</dbReference>
<protein>
    <recommendedName>
        <fullName evidence="13">Very-long-chain (3R)-3-hydroxyacyl-CoA dehydratase</fullName>
    </recommendedName>
</protein>
<name>A0AAY5KSD8_ESOLU</name>
<keyword evidence="3" id="KW-0813">Transport</keyword>
<dbReference type="AlphaFoldDB" id="A0AAY5KSD8"/>
<accession>A0AAY5KSD8</accession>
<evidence type="ECO:0000256" key="7">
    <source>
        <dbReference type="ARBA" id="ARBA00023136"/>
    </source>
</evidence>
<gene>
    <name evidence="11" type="primary">DYNLRB2</name>
</gene>
<evidence type="ECO:0008006" key="13">
    <source>
        <dbReference type="Google" id="ProtNLM"/>
    </source>
</evidence>
<evidence type="ECO:0000256" key="1">
    <source>
        <dbReference type="ARBA" id="ARBA00004308"/>
    </source>
</evidence>
<evidence type="ECO:0000313" key="11">
    <source>
        <dbReference type="Ensembl" id="ENSELUP00000092078.1"/>
    </source>
</evidence>
<evidence type="ECO:0000313" key="12">
    <source>
        <dbReference type="Proteomes" id="UP000265140"/>
    </source>
</evidence>
<evidence type="ECO:0000256" key="9">
    <source>
        <dbReference type="ARBA" id="ARBA00023303"/>
    </source>
</evidence>
<dbReference type="GeneTree" id="ENSGT00940000178973"/>
<comment type="similarity">
    <text evidence="2">Belongs to the P2X receptor family.</text>
</comment>
<sequence>MWSCITDFFTYETTKSVVVKSWTIGIINRVVQLLIIIYFIGSVPKTLLRSVISHPNLVDHQLQLLYYLISNTYR</sequence>
<reference evidence="11" key="3">
    <citation type="submission" date="2025-09" db="UniProtKB">
        <authorList>
            <consortium name="Ensembl"/>
        </authorList>
    </citation>
    <scope>IDENTIFICATION</scope>
</reference>
<dbReference type="Ensembl" id="ENSELUT00000108737.1">
    <property type="protein sequence ID" value="ENSELUP00000092078.1"/>
    <property type="gene ID" value="ENSELUG00000040209.1"/>
</dbReference>
<comment type="subcellular location">
    <subcellularLocation>
        <location evidence="1">Endomembrane system</location>
    </subcellularLocation>
</comment>
<keyword evidence="8" id="KW-1071">Ligand-gated ion channel</keyword>
<organism evidence="11 12">
    <name type="scientific">Esox lucius</name>
    <name type="common">Northern pike</name>
    <dbReference type="NCBI Taxonomy" id="8010"/>
    <lineage>
        <taxon>Eukaryota</taxon>
        <taxon>Metazoa</taxon>
        <taxon>Chordata</taxon>
        <taxon>Craniata</taxon>
        <taxon>Vertebrata</taxon>
        <taxon>Euteleostomi</taxon>
        <taxon>Actinopterygii</taxon>
        <taxon>Neopterygii</taxon>
        <taxon>Teleostei</taxon>
        <taxon>Protacanthopterygii</taxon>
        <taxon>Esociformes</taxon>
        <taxon>Esocidae</taxon>
        <taxon>Esox</taxon>
    </lineage>
</organism>
<evidence type="ECO:0000256" key="5">
    <source>
        <dbReference type="ARBA" id="ARBA00022989"/>
    </source>
</evidence>
<proteinExistence type="inferred from homology"/>
<keyword evidence="7 10" id="KW-0472">Membrane</keyword>
<dbReference type="Proteomes" id="UP000265140">
    <property type="component" value="Chromosome 25"/>
</dbReference>
<evidence type="ECO:0000256" key="6">
    <source>
        <dbReference type="ARBA" id="ARBA00023065"/>
    </source>
</evidence>
<keyword evidence="6" id="KW-0406">Ion transport</keyword>
<reference evidence="11 12" key="1">
    <citation type="submission" date="2020-02" db="EMBL/GenBank/DDBJ databases">
        <title>Esox lucius (northern pike) genome, fEsoLuc1, primary haplotype.</title>
        <authorList>
            <person name="Myers G."/>
            <person name="Karagic N."/>
            <person name="Meyer A."/>
            <person name="Pippel M."/>
            <person name="Reichard M."/>
            <person name="Winkler S."/>
            <person name="Tracey A."/>
            <person name="Sims Y."/>
            <person name="Howe K."/>
            <person name="Rhie A."/>
            <person name="Formenti G."/>
            <person name="Durbin R."/>
            <person name="Fedrigo O."/>
            <person name="Jarvis E.D."/>
        </authorList>
    </citation>
    <scope>NUCLEOTIDE SEQUENCE [LARGE SCALE GENOMIC DNA]</scope>
</reference>
<evidence type="ECO:0000256" key="4">
    <source>
        <dbReference type="ARBA" id="ARBA00022692"/>
    </source>
</evidence>
<dbReference type="Gene3D" id="1.10.287.940">
    <property type="entry name" value="atp-gated p2x4 ion channel"/>
    <property type="match status" value="1"/>
</dbReference>
<keyword evidence="9" id="KW-0407">Ion channel</keyword>
<evidence type="ECO:0000256" key="8">
    <source>
        <dbReference type="ARBA" id="ARBA00023286"/>
    </source>
</evidence>
<evidence type="ECO:0000256" key="10">
    <source>
        <dbReference type="SAM" id="Phobius"/>
    </source>
</evidence>
<dbReference type="InterPro" id="IPR059116">
    <property type="entry name" value="P2X_receptor"/>
</dbReference>
<evidence type="ECO:0000256" key="3">
    <source>
        <dbReference type="ARBA" id="ARBA00022448"/>
    </source>
</evidence>
<feature type="transmembrane region" description="Helical" evidence="10">
    <location>
        <begin position="22"/>
        <end position="40"/>
    </location>
</feature>